<dbReference type="PANTHER" id="PTHR48078:SF6">
    <property type="entry name" value="L-THREONINE DEHYDRATASE CATABOLIC TDCB"/>
    <property type="match status" value="1"/>
</dbReference>
<keyword evidence="2" id="KW-0663">Pyridoxal phosphate</keyword>
<evidence type="ECO:0000256" key="1">
    <source>
        <dbReference type="ARBA" id="ARBA00001933"/>
    </source>
</evidence>
<name>A0ABS6E8F3_9FIRM</name>
<accession>A0ABS6E8F3</accession>
<organism evidence="5 6">
    <name type="scientific">Tissierella simiarum</name>
    <dbReference type="NCBI Taxonomy" id="2841534"/>
    <lineage>
        <taxon>Bacteria</taxon>
        <taxon>Bacillati</taxon>
        <taxon>Bacillota</taxon>
        <taxon>Tissierellia</taxon>
        <taxon>Tissierellales</taxon>
        <taxon>Tissierellaceae</taxon>
        <taxon>Tissierella</taxon>
    </lineage>
</organism>
<dbReference type="InterPro" id="IPR050147">
    <property type="entry name" value="Ser/Thr_Dehydratase"/>
</dbReference>
<comment type="cofactor">
    <cofactor evidence="1">
        <name>pyridoxal 5'-phosphate</name>
        <dbReference type="ChEBI" id="CHEBI:597326"/>
    </cofactor>
</comment>
<dbReference type="Pfam" id="PF00291">
    <property type="entry name" value="PALP"/>
    <property type="match status" value="1"/>
</dbReference>
<dbReference type="CDD" id="cd01562">
    <property type="entry name" value="Thr-dehyd"/>
    <property type="match status" value="1"/>
</dbReference>
<dbReference type="Proteomes" id="UP000749471">
    <property type="component" value="Unassembled WGS sequence"/>
</dbReference>
<dbReference type="PANTHER" id="PTHR48078">
    <property type="entry name" value="THREONINE DEHYDRATASE, MITOCHONDRIAL-RELATED"/>
    <property type="match status" value="1"/>
</dbReference>
<dbReference type="RefSeq" id="WP_216520887.1">
    <property type="nucleotide sequence ID" value="NZ_JAHLPM010000012.1"/>
</dbReference>
<keyword evidence="3" id="KW-0456">Lyase</keyword>
<evidence type="ECO:0000256" key="2">
    <source>
        <dbReference type="ARBA" id="ARBA00022898"/>
    </source>
</evidence>
<proteinExistence type="predicted"/>
<protein>
    <submittedName>
        <fullName evidence="5">Threonine/serine dehydratase</fullName>
    </submittedName>
</protein>
<sequence length="318" mass="34654">MTIIYEDVLKAKKRIDKYIYRTPLDRSMCLSDEDMDIYLKLESQQGMKCAKLRGALSKLTSLSNEEIKRGIVAISSGNHGAAVSYASYLLGIENVTIYVPETTPKPKVEKIKYYGANVIGVGKNYDEAHEIGLERIRDSDSIFVDPCSDEVVIAGQGTIAIEILEQQPHIDTILVPIGGGGIITGISIAAKHIKPDIKIIGLQTAACPAMVESIKDKKFYEMFPTEPSICDALVGGVGYIPYKMAEQCIDDIIVVEEEDIAKAVSFLIKKEKVISEPAGAIGVAAVRKNYSTLKGRNVAVVITGGNIDEDLMVKLLNK</sequence>
<comment type="caution">
    <text evidence="5">The sequence shown here is derived from an EMBL/GenBank/DDBJ whole genome shotgun (WGS) entry which is preliminary data.</text>
</comment>
<feature type="domain" description="Tryptophan synthase beta chain-like PALP" evidence="4">
    <location>
        <begin position="16"/>
        <end position="304"/>
    </location>
</feature>
<reference evidence="5 6" key="1">
    <citation type="submission" date="2021-06" db="EMBL/GenBank/DDBJ databases">
        <authorList>
            <person name="Sun Q."/>
            <person name="Li D."/>
        </authorList>
    </citation>
    <scope>NUCLEOTIDE SEQUENCE [LARGE SCALE GENOMIC DNA]</scope>
    <source>
        <strain evidence="5 6">MSJ-40</strain>
    </source>
</reference>
<evidence type="ECO:0000256" key="3">
    <source>
        <dbReference type="ARBA" id="ARBA00023239"/>
    </source>
</evidence>
<evidence type="ECO:0000313" key="6">
    <source>
        <dbReference type="Proteomes" id="UP000749471"/>
    </source>
</evidence>
<evidence type="ECO:0000259" key="4">
    <source>
        <dbReference type="Pfam" id="PF00291"/>
    </source>
</evidence>
<gene>
    <name evidence="5" type="ORF">KQI42_14280</name>
</gene>
<evidence type="ECO:0000313" key="5">
    <source>
        <dbReference type="EMBL" id="MBU5439186.1"/>
    </source>
</evidence>
<dbReference type="InterPro" id="IPR001926">
    <property type="entry name" value="TrpB-like_PALP"/>
</dbReference>
<keyword evidence="6" id="KW-1185">Reference proteome</keyword>
<dbReference type="EMBL" id="JAHLPM010000012">
    <property type="protein sequence ID" value="MBU5439186.1"/>
    <property type="molecule type" value="Genomic_DNA"/>
</dbReference>